<accession>A0AAE0L271</accession>
<name>A0AAE0L271_9CHLO</name>
<evidence type="ECO:0000313" key="1">
    <source>
        <dbReference type="EMBL" id="KAK3269162.1"/>
    </source>
</evidence>
<comment type="caution">
    <text evidence="1">The sequence shown here is derived from an EMBL/GenBank/DDBJ whole genome shotgun (WGS) entry which is preliminary data.</text>
</comment>
<dbReference type="Pfam" id="PF04134">
    <property type="entry name" value="DCC1-like"/>
    <property type="match status" value="1"/>
</dbReference>
<reference evidence="1 2" key="1">
    <citation type="journal article" date="2015" name="Genome Biol. Evol.">
        <title>Comparative Genomics of a Bacterivorous Green Alga Reveals Evolutionary Causalities and Consequences of Phago-Mixotrophic Mode of Nutrition.</title>
        <authorList>
            <person name="Burns J.A."/>
            <person name="Paasch A."/>
            <person name="Narechania A."/>
            <person name="Kim E."/>
        </authorList>
    </citation>
    <scope>NUCLEOTIDE SEQUENCE [LARGE SCALE GENOMIC DNA]</scope>
    <source>
        <strain evidence="1 2">PLY_AMNH</strain>
    </source>
</reference>
<proteinExistence type="predicted"/>
<dbReference type="AlphaFoldDB" id="A0AAE0L271"/>
<organism evidence="1 2">
    <name type="scientific">Cymbomonas tetramitiformis</name>
    <dbReference type="NCBI Taxonomy" id="36881"/>
    <lineage>
        <taxon>Eukaryota</taxon>
        <taxon>Viridiplantae</taxon>
        <taxon>Chlorophyta</taxon>
        <taxon>Pyramimonadophyceae</taxon>
        <taxon>Pyramimonadales</taxon>
        <taxon>Pyramimonadaceae</taxon>
        <taxon>Cymbomonas</taxon>
    </lineage>
</organism>
<dbReference type="PANTHER" id="PTHR33639">
    <property type="entry name" value="THIOL-DISULFIDE OXIDOREDUCTASE DCC"/>
    <property type="match status" value="1"/>
</dbReference>
<gene>
    <name evidence="1" type="ORF">CYMTET_22376</name>
</gene>
<dbReference type="Proteomes" id="UP001190700">
    <property type="component" value="Unassembled WGS sequence"/>
</dbReference>
<sequence>MIHDDPAGPAAPDGPVRAEELHTPINCPGFHGDAEKNLNVIRTKRDQNHSCALLSIMLTNYLLTARTSPLTDSEERTAFMSAGDLRKRNKSASEDILPKRGLATRKSTAPAPGGRLGRRLLWALALGSSLFLPELYLQPAQSSSQNLLFFDGVCNLCDGFINFVADRDSDMRLRFGAIQRHSDYMRYLGAGRYAEGGEEALSTLVLVQDGVVYTRSSAALRAVALLDRPWRYIAAFYMLPTPLRDVGYKLVARYRYLIFGKTDTCRPPSTKFQSRFLESEAKEPTPGFVDGGGFPLSR</sequence>
<evidence type="ECO:0000313" key="2">
    <source>
        <dbReference type="Proteomes" id="UP001190700"/>
    </source>
</evidence>
<dbReference type="InterPro" id="IPR052927">
    <property type="entry name" value="DCC_oxidoreductase"/>
</dbReference>
<dbReference type="EMBL" id="LGRX02011190">
    <property type="protein sequence ID" value="KAK3269162.1"/>
    <property type="molecule type" value="Genomic_DNA"/>
</dbReference>
<dbReference type="GO" id="GO:0015035">
    <property type="term" value="F:protein-disulfide reductase activity"/>
    <property type="evidence" value="ECO:0007669"/>
    <property type="project" value="InterPro"/>
</dbReference>
<keyword evidence="2" id="KW-1185">Reference proteome</keyword>
<protein>
    <recommendedName>
        <fullName evidence="3">DUF393 domain-containing protein</fullName>
    </recommendedName>
</protein>
<dbReference type="InterPro" id="IPR007263">
    <property type="entry name" value="DCC1-like"/>
</dbReference>
<evidence type="ECO:0008006" key="3">
    <source>
        <dbReference type="Google" id="ProtNLM"/>
    </source>
</evidence>
<dbReference type="PANTHER" id="PTHR33639:SF2">
    <property type="entry name" value="DUF393 DOMAIN-CONTAINING PROTEIN"/>
    <property type="match status" value="1"/>
</dbReference>